<evidence type="ECO:0000256" key="1">
    <source>
        <dbReference type="ARBA" id="ARBA00010529"/>
    </source>
</evidence>
<sequence precursor="true">MVGKTISRTDLAKVVCNTVSLSRAASAELVGQVLGAIGDALVSGESVKLSGFGLLNVRQKSGRIGRNPKTGETVPVEPSRTLTFSASPLLKSRINGGTSRSHSRRRKGPFVLAQAATE</sequence>
<evidence type="ECO:0000256" key="4">
    <source>
        <dbReference type="ARBA" id="ARBA00023015"/>
    </source>
</evidence>
<dbReference type="InterPro" id="IPR020816">
    <property type="entry name" value="Histone-like_DNA-bd_CS"/>
</dbReference>
<dbReference type="HOGENOM" id="CLU_105066_1_1_5"/>
<protein>
    <recommendedName>
        <fullName evidence="2">Integration host factor subunit alpha</fullName>
    </recommendedName>
</protein>
<reference evidence="10 11" key="1">
    <citation type="submission" date="2012-02" db="EMBL/GenBank/DDBJ databases">
        <title>Improved High-Quality Draft sequence of Microvirga sp. WSM3557.</title>
        <authorList>
            <consortium name="US DOE Joint Genome Institute"/>
            <person name="Lucas S."/>
            <person name="Han J."/>
            <person name="Lapidus A."/>
            <person name="Cheng J.-F."/>
            <person name="Goodwin L."/>
            <person name="Pitluck S."/>
            <person name="Peters L."/>
            <person name="Zhang X."/>
            <person name="Detter J.C."/>
            <person name="Han C."/>
            <person name="Tapia R."/>
            <person name="Land M."/>
            <person name="Hauser L."/>
            <person name="Kyrpides N."/>
            <person name="Ivanova N."/>
            <person name="Pagani I."/>
            <person name="Brau L."/>
            <person name="Yates R."/>
            <person name="O'Hara G."/>
            <person name="Rui T."/>
            <person name="Howieson J."/>
            <person name="Reeve W."/>
            <person name="Woyke T."/>
        </authorList>
    </citation>
    <scope>NUCLEOTIDE SEQUENCE [LARGE SCALE GENOMIC DNA]</scope>
    <source>
        <strain evidence="10 11">WSM3557</strain>
    </source>
</reference>
<dbReference type="GO" id="GO:0006310">
    <property type="term" value="P:DNA recombination"/>
    <property type="evidence" value="ECO:0007669"/>
    <property type="project" value="UniProtKB-KW"/>
</dbReference>
<dbReference type="Proteomes" id="UP000003947">
    <property type="component" value="Unassembled WGS sequence"/>
</dbReference>
<dbReference type="SMART" id="SM00411">
    <property type="entry name" value="BHL"/>
    <property type="match status" value="1"/>
</dbReference>
<dbReference type="GO" id="GO:0006355">
    <property type="term" value="P:regulation of DNA-templated transcription"/>
    <property type="evidence" value="ECO:0007669"/>
    <property type="project" value="InterPro"/>
</dbReference>
<keyword evidence="5 10" id="KW-0238">DNA-binding</keyword>
<dbReference type="CDD" id="cd13835">
    <property type="entry name" value="IHF_A"/>
    <property type="match status" value="1"/>
</dbReference>
<dbReference type="PATRIC" id="fig|864069.3.peg.1127"/>
<evidence type="ECO:0000256" key="7">
    <source>
        <dbReference type="ARBA" id="ARBA00023172"/>
    </source>
</evidence>
<dbReference type="OrthoDB" id="9804203at2"/>
<dbReference type="EMBL" id="JH660639">
    <property type="protein sequence ID" value="EIM30207.1"/>
    <property type="molecule type" value="Genomic_DNA"/>
</dbReference>
<organism evidence="10 11">
    <name type="scientific">Microvirga lotononidis</name>
    <dbReference type="NCBI Taxonomy" id="864069"/>
    <lineage>
        <taxon>Bacteria</taxon>
        <taxon>Pseudomonadati</taxon>
        <taxon>Pseudomonadota</taxon>
        <taxon>Alphaproteobacteria</taxon>
        <taxon>Hyphomicrobiales</taxon>
        <taxon>Methylobacteriaceae</taxon>
        <taxon>Microvirga</taxon>
    </lineage>
</organism>
<keyword evidence="3" id="KW-0810">Translation regulation</keyword>
<dbReference type="GO" id="GO:0006417">
    <property type="term" value="P:regulation of translation"/>
    <property type="evidence" value="ECO:0007669"/>
    <property type="project" value="UniProtKB-KW"/>
</dbReference>
<accession>I4Z1W5</accession>
<dbReference type="PANTHER" id="PTHR33175">
    <property type="entry name" value="DNA-BINDING PROTEIN HU"/>
    <property type="match status" value="1"/>
</dbReference>
<evidence type="ECO:0000256" key="2">
    <source>
        <dbReference type="ARBA" id="ARBA00018329"/>
    </source>
</evidence>
<dbReference type="SUPFAM" id="SSF47729">
    <property type="entry name" value="IHF-like DNA-binding proteins"/>
    <property type="match status" value="1"/>
</dbReference>
<comment type="similarity">
    <text evidence="1 8">Belongs to the bacterial histone-like protein family.</text>
</comment>
<dbReference type="GO" id="GO:0005829">
    <property type="term" value="C:cytosol"/>
    <property type="evidence" value="ECO:0007669"/>
    <property type="project" value="TreeGrafter"/>
</dbReference>
<keyword evidence="4" id="KW-0805">Transcription regulation</keyword>
<proteinExistence type="inferred from homology"/>
<evidence type="ECO:0000313" key="10">
    <source>
        <dbReference type="EMBL" id="EIM30207.1"/>
    </source>
</evidence>
<dbReference type="PANTHER" id="PTHR33175:SF2">
    <property type="entry name" value="INTEGRATION HOST FACTOR SUBUNIT ALPHA"/>
    <property type="match status" value="1"/>
</dbReference>
<dbReference type="eggNOG" id="COG0776">
    <property type="taxonomic scope" value="Bacteria"/>
</dbReference>
<dbReference type="GO" id="GO:0003677">
    <property type="term" value="F:DNA binding"/>
    <property type="evidence" value="ECO:0007669"/>
    <property type="project" value="UniProtKB-KW"/>
</dbReference>
<dbReference type="PROSITE" id="PS00045">
    <property type="entry name" value="HISTONE_LIKE"/>
    <property type="match status" value="1"/>
</dbReference>
<evidence type="ECO:0000256" key="9">
    <source>
        <dbReference type="SAM" id="MobiDB-lite"/>
    </source>
</evidence>
<dbReference type="GO" id="GO:0030527">
    <property type="term" value="F:structural constituent of chromatin"/>
    <property type="evidence" value="ECO:0007669"/>
    <property type="project" value="InterPro"/>
</dbReference>
<keyword evidence="11" id="KW-1185">Reference proteome</keyword>
<keyword evidence="6" id="KW-0804">Transcription</keyword>
<dbReference type="InterPro" id="IPR010992">
    <property type="entry name" value="IHF-like_DNA-bd_dom_sf"/>
</dbReference>
<feature type="region of interest" description="Disordered" evidence="9">
    <location>
        <begin position="93"/>
        <end position="118"/>
    </location>
</feature>
<dbReference type="InterPro" id="IPR005684">
    <property type="entry name" value="IHF_alpha"/>
</dbReference>
<evidence type="ECO:0000256" key="8">
    <source>
        <dbReference type="RuleBase" id="RU003939"/>
    </source>
</evidence>
<evidence type="ECO:0000256" key="5">
    <source>
        <dbReference type="ARBA" id="ARBA00023125"/>
    </source>
</evidence>
<dbReference type="AlphaFoldDB" id="I4Z1W5"/>
<dbReference type="Gene3D" id="4.10.520.10">
    <property type="entry name" value="IHF-like DNA-binding proteins"/>
    <property type="match status" value="1"/>
</dbReference>
<dbReference type="PRINTS" id="PR01727">
    <property type="entry name" value="DNABINDINGHU"/>
</dbReference>
<dbReference type="STRING" id="864069.MicloDRAFT_00010120"/>
<dbReference type="InterPro" id="IPR000119">
    <property type="entry name" value="Hist_DNA-bd"/>
</dbReference>
<dbReference type="GO" id="GO:0009893">
    <property type="term" value="P:positive regulation of metabolic process"/>
    <property type="evidence" value="ECO:0007669"/>
    <property type="project" value="UniProtKB-ARBA"/>
</dbReference>
<gene>
    <name evidence="10" type="ORF">MicloDRAFT_00010120</name>
</gene>
<evidence type="ECO:0000256" key="3">
    <source>
        <dbReference type="ARBA" id="ARBA00022845"/>
    </source>
</evidence>
<evidence type="ECO:0000313" key="11">
    <source>
        <dbReference type="Proteomes" id="UP000003947"/>
    </source>
</evidence>
<dbReference type="RefSeq" id="WP_009489664.1">
    <property type="nucleotide sequence ID" value="NZ_CP141050.1"/>
</dbReference>
<name>I4Z1W5_9HYPH</name>
<keyword evidence="7" id="KW-0233">DNA recombination</keyword>
<evidence type="ECO:0000256" key="6">
    <source>
        <dbReference type="ARBA" id="ARBA00023163"/>
    </source>
</evidence>
<dbReference type="Pfam" id="PF00216">
    <property type="entry name" value="Bac_DNA_binding"/>
    <property type="match status" value="1"/>
</dbReference>